<evidence type="ECO:0000313" key="2">
    <source>
        <dbReference type="EMBL" id="KAA6406998.1"/>
    </source>
</evidence>
<dbReference type="AlphaFoldDB" id="A0A5M8PDJ7"/>
<protein>
    <submittedName>
        <fullName evidence="2">Uncharacterized protein</fullName>
    </submittedName>
</protein>
<reference evidence="2 3" key="1">
    <citation type="submission" date="2019-09" db="EMBL/GenBank/DDBJ databases">
        <title>The hologenome of the rock-dwelling lichen Lasallia pustulata.</title>
        <authorList>
            <person name="Greshake Tzovaras B."/>
            <person name="Segers F."/>
            <person name="Bicker A."/>
            <person name="Dal Grande F."/>
            <person name="Otte J."/>
            <person name="Hankeln T."/>
            <person name="Schmitt I."/>
            <person name="Ebersberger I."/>
        </authorList>
    </citation>
    <scope>NUCLEOTIDE SEQUENCE [LARGE SCALE GENOMIC DNA]</scope>
    <source>
        <strain evidence="2">A1-1</strain>
    </source>
</reference>
<proteinExistence type="predicted"/>
<accession>A0A5M8PDJ7</accession>
<feature type="compositionally biased region" description="Basic residues" evidence="1">
    <location>
        <begin position="101"/>
        <end position="114"/>
    </location>
</feature>
<dbReference type="EMBL" id="VXIT01000021">
    <property type="protein sequence ID" value="KAA6406998.1"/>
    <property type="molecule type" value="Genomic_DNA"/>
</dbReference>
<evidence type="ECO:0000256" key="1">
    <source>
        <dbReference type="SAM" id="MobiDB-lite"/>
    </source>
</evidence>
<evidence type="ECO:0000313" key="3">
    <source>
        <dbReference type="Proteomes" id="UP000324767"/>
    </source>
</evidence>
<dbReference type="OrthoDB" id="1728030at2759"/>
<sequence length="179" mass="19992">MFQSTFNQAHNILPQMPVKGEAPQLPVNFDITALKAINKERRIASQEEERTPARGFLAAPRVSGNKAVLTVKHCTGCGKNYHTVDECWDTQPDLKKDAEKRRKRGPPKGNKRKRDNGPSESLHFMAIEGSTAELEEVWAVDTGCTQHVTCQRDCFVKYHNLPYAPLIEGIGGIKLRPLG</sequence>
<name>A0A5M8PDJ7_9LECA</name>
<organism evidence="2 3">
    <name type="scientific">Lasallia pustulata</name>
    <dbReference type="NCBI Taxonomy" id="136370"/>
    <lineage>
        <taxon>Eukaryota</taxon>
        <taxon>Fungi</taxon>
        <taxon>Dikarya</taxon>
        <taxon>Ascomycota</taxon>
        <taxon>Pezizomycotina</taxon>
        <taxon>Lecanoromycetes</taxon>
        <taxon>OSLEUM clade</taxon>
        <taxon>Umbilicariomycetidae</taxon>
        <taxon>Umbilicariales</taxon>
        <taxon>Umbilicariaceae</taxon>
        <taxon>Lasallia</taxon>
    </lineage>
</organism>
<feature type="region of interest" description="Disordered" evidence="1">
    <location>
        <begin position="92"/>
        <end position="121"/>
    </location>
</feature>
<comment type="caution">
    <text evidence="2">The sequence shown here is derived from an EMBL/GenBank/DDBJ whole genome shotgun (WGS) entry which is preliminary data.</text>
</comment>
<dbReference type="Proteomes" id="UP000324767">
    <property type="component" value="Unassembled WGS sequence"/>
</dbReference>
<gene>
    <name evidence="2" type="ORF">FRX48_09296</name>
</gene>